<accession>A0ABT9EKZ6</accession>
<evidence type="ECO:0000313" key="2">
    <source>
        <dbReference type="Proteomes" id="UP001230685"/>
    </source>
</evidence>
<sequence>MLTLLALLLTAPPICTTVKQPCRACTEVRGKRVCSTLGIACQPKVRVCKPAAGKAPATDPAKVTTRDR</sequence>
<dbReference type="EMBL" id="JAUUDS010000003">
    <property type="protein sequence ID" value="MDP1027293.1"/>
    <property type="molecule type" value="Genomic_DNA"/>
</dbReference>
<name>A0ABT9EKZ6_9SPHN</name>
<protein>
    <submittedName>
        <fullName evidence="1">Uncharacterized protein</fullName>
    </submittedName>
</protein>
<proteinExistence type="predicted"/>
<comment type="caution">
    <text evidence="1">The sequence shown here is derived from an EMBL/GenBank/DDBJ whole genome shotgun (WGS) entry which is preliminary data.</text>
</comment>
<gene>
    <name evidence="1" type="ORF">Q5H91_08720</name>
</gene>
<dbReference type="RefSeq" id="WP_305173003.1">
    <property type="nucleotide sequence ID" value="NZ_JAUUDS010000003.1"/>
</dbReference>
<reference evidence="1 2" key="1">
    <citation type="submission" date="2023-07" db="EMBL/GenBank/DDBJ databases">
        <authorList>
            <person name="Kim M.K."/>
        </authorList>
    </citation>
    <scope>NUCLEOTIDE SEQUENCE [LARGE SCALE GENOMIC DNA]</scope>
    <source>
        <strain evidence="1 2">KR1UV-12</strain>
    </source>
</reference>
<evidence type="ECO:0000313" key="1">
    <source>
        <dbReference type="EMBL" id="MDP1027293.1"/>
    </source>
</evidence>
<dbReference type="Proteomes" id="UP001230685">
    <property type="component" value="Unassembled WGS sequence"/>
</dbReference>
<keyword evidence="2" id="KW-1185">Reference proteome</keyword>
<organism evidence="1 2">
    <name type="scientific">Sphingomonas aurea</name>
    <dbReference type="NCBI Taxonomy" id="3063994"/>
    <lineage>
        <taxon>Bacteria</taxon>
        <taxon>Pseudomonadati</taxon>
        <taxon>Pseudomonadota</taxon>
        <taxon>Alphaproteobacteria</taxon>
        <taxon>Sphingomonadales</taxon>
        <taxon>Sphingomonadaceae</taxon>
        <taxon>Sphingomonas</taxon>
    </lineage>
</organism>